<dbReference type="Proteomes" id="UP000004994">
    <property type="component" value="Chromosome 1"/>
</dbReference>
<evidence type="ECO:0000313" key="2">
    <source>
        <dbReference type="Proteomes" id="UP000004994"/>
    </source>
</evidence>
<reference evidence="1" key="1">
    <citation type="journal article" date="2012" name="Nature">
        <title>The tomato genome sequence provides insights into fleshy fruit evolution.</title>
        <authorList>
            <consortium name="Tomato Genome Consortium"/>
        </authorList>
    </citation>
    <scope>NUCLEOTIDE SEQUENCE [LARGE SCALE GENOMIC DNA]</scope>
    <source>
        <strain evidence="1">cv. Heinz 1706</strain>
    </source>
</reference>
<organism evidence="1">
    <name type="scientific">Solanum lycopersicum</name>
    <name type="common">Tomato</name>
    <name type="synonym">Lycopersicon esculentum</name>
    <dbReference type="NCBI Taxonomy" id="4081"/>
    <lineage>
        <taxon>Eukaryota</taxon>
        <taxon>Viridiplantae</taxon>
        <taxon>Streptophyta</taxon>
        <taxon>Embryophyta</taxon>
        <taxon>Tracheophyta</taxon>
        <taxon>Spermatophyta</taxon>
        <taxon>Magnoliopsida</taxon>
        <taxon>eudicotyledons</taxon>
        <taxon>Gunneridae</taxon>
        <taxon>Pentapetalae</taxon>
        <taxon>asterids</taxon>
        <taxon>lamiids</taxon>
        <taxon>Solanales</taxon>
        <taxon>Solanaceae</taxon>
        <taxon>Solanoideae</taxon>
        <taxon>Solaneae</taxon>
        <taxon>Solanum</taxon>
        <taxon>Solanum subgen. Lycopersicon</taxon>
    </lineage>
</organism>
<dbReference type="EnsemblPlants" id="Solyc01g056260.1.1">
    <property type="protein sequence ID" value="Solyc01g056260.1.1.1"/>
    <property type="gene ID" value="Solyc01g056260.1"/>
</dbReference>
<dbReference type="AlphaFoldDB" id="A0A3Q7EDS0"/>
<accession>A0A3Q7EDS0</accession>
<dbReference type="Gramene" id="Solyc01g056260.1.1">
    <property type="protein sequence ID" value="Solyc01g056260.1.1.1"/>
    <property type="gene ID" value="Solyc01g056260.1"/>
</dbReference>
<name>A0A3Q7EDS0_SOLLC</name>
<keyword evidence="2" id="KW-1185">Reference proteome</keyword>
<dbReference type="OMA" id="LMYTESP"/>
<evidence type="ECO:0000313" key="1">
    <source>
        <dbReference type="EnsemblPlants" id="Solyc01g056260.1.1.1"/>
    </source>
</evidence>
<proteinExistence type="predicted"/>
<dbReference type="InParanoid" id="A0A3Q7EDS0"/>
<reference evidence="1" key="2">
    <citation type="submission" date="2019-01" db="UniProtKB">
        <authorList>
            <consortium name="EnsemblPlants"/>
        </authorList>
    </citation>
    <scope>IDENTIFICATION</scope>
    <source>
        <strain evidence="1">cv. Heinz 1706</strain>
    </source>
</reference>
<protein>
    <submittedName>
        <fullName evidence="1">Uncharacterized protein</fullName>
    </submittedName>
</protein>
<dbReference type="PaxDb" id="4081-Solyc01g056260.1.1"/>
<sequence>MAVLVVPTVLQSDEDQVATVHSESPNKDLHDILIHKDEPEDLVELKGFDCAIVSESSEELIYNDADISQG</sequence>